<sequence length="126" mass="13967">MRVNASKTKSLVLSCSPARCSLQINGEAVEQVEKFEYLGTVFTSDGKLEEEIDGRVGVASDVLRELARPTVTKAELSLKTKLSIFKSIFIPVLTYGHESWTVTEKLQTRGQAAEMGFLRRVAGFIR</sequence>
<dbReference type="OrthoDB" id="425681at2759"/>
<evidence type="ECO:0000313" key="3">
    <source>
        <dbReference type="WBParaSite" id="SBAD_0001172001-mRNA-1"/>
    </source>
</evidence>
<dbReference type="PANTHER" id="PTHR47027:SF30">
    <property type="entry name" value="THAP-TYPE DOMAIN-CONTAINING PROTEIN"/>
    <property type="match status" value="1"/>
</dbReference>
<dbReference type="WBParaSite" id="SBAD_0001172001-mRNA-1">
    <property type="protein sequence ID" value="SBAD_0001172001-mRNA-1"/>
    <property type="gene ID" value="SBAD_0001172001"/>
</dbReference>
<dbReference type="Proteomes" id="UP000270296">
    <property type="component" value="Unassembled WGS sequence"/>
</dbReference>
<dbReference type="EMBL" id="UZAM01015476">
    <property type="protein sequence ID" value="VDP39228.1"/>
    <property type="molecule type" value="Genomic_DNA"/>
</dbReference>
<evidence type="ECO:0000313" key="1">
    <source>
        <dbReference type="EMBL" id="VDP39228.1"/>
    </source>
</evidence>
<keyword evidence="2" id="KW-1185">Reference proteome</keyword>
<reference evidence="3" key="1">
    <citation type="submission" date="2016-06" db="UniProtKB">
        <authorList>
            <consortium name="WormBaseParasite"/>
        </authorList>
    </citation>
    <scope>IDENTIFICATION</scope>
</reference>
<dbReference type="AlphaFoldDB" id="A0A183J637"/>
<dbReference type="PANTHER" id="PTHR47027">
    <property type="entry name" value="REVERSE TRANSCRIPTASE DOMAIN-CONTAINING PROTEIN"/>
    <property type="match status" value="1"/>
</dbReference>
<evidence type="ECO:0000313" key="2">
    <source>
        <dbReference type="Proteomes" id="UP000270296"/>
    </source>
</evidence>
<reference evidence="1 2" key="2">
    <citation type="submission" date="2018-11" db="EMBL/GenBank/DDBJ databases">
        <authorList>
            <consortium name="Pathogen Informatics"/>
        </authorList>
    </citation>
    <scope>NUCLEOTIDE SEQUENCE [LARGE SCALE GENOMIC DNA]</scope>
</reference>
<name>A0A183J637_9BILA</name>
<organism evidence="3">
    <name type="scientific">Soboliphyme baturini</name>
    <dbReference type="NCBI Taxonomy" id="241478"/>
    <lineage>
        <taxon>Eukaryota</taxon>
        <taxon>Metazoa</taxon>
        <taxon>Ecdysozoa</taxon>
        <taxon>Nematoda</taxon>
        <taxon>Enoplea</taxon>
        <taxon>Dorylaimia</taxon>
        <taxon>Dioctophymatida</taxon>
        <taxon>Dioctophymatoidea</taxon>
        <taxon>Soboliphymatidae</taxon>
        <taxon>Soboliphyme</taxon>
    </lineage>
</organism>
<accession>A0A183J637</accession>
<protein>
    <submittedName>
        <fullName evidence="3">DUF4968 domain-containing protein</fullName>
    </submittedName>
</protein>
<proteinExistence type="predicted"/>
<gene>
    <name evidence="1" type="ORF">SBAD_LOCUS11335</name>
</gene>